<feature type="compositionally biased region" description="Pro residues" evidence="1">
    <location>
        <begin position="41"/>
        <end position="52"/>
    </location>
</feature>
<evidence type="ECO:0000256" key="2">
    <source>
        <dbReference type="SAM" id="SignalP"/>
    </source>
</evidence>
<feature type="compositionally biased region" description="Low complexity" evidence="1">
    <location>
        <begin position="23"/>
        <end position="40"/>
    </location>
</feature>
<organism evidence="4 5">
    <name type="scientific">Microvirga terricola</name>
    <dbReference type="NCBI Taxonomy" id="2719797"/>
    <lineage>
        <taxon>Bacteria</taxon>
        <taxon>Pseudomonadati</taxon>
        <taxon>Pseudomonadota</taxon>
        <taxon>Alphaproteobacteria</taxon>
        <taxon>Hyphomicrobiales</taxon>
        <taxon>Methylobacteriaceae</taxon>
        <taxon>Microvirga</taxon>
    </lineage>
</organism>
<dbReference type="InterPro" id="IPR011256">
    <property type="entry name" value="Reg_factor_effector_dom_sf"/>
</dbReference>
<feature type="region of interest" description="Disordered" evidence="1">
    <location>
        <begin position="23"/>
        <end position="150"/>
    </location>
</feature>
<feature type="signal peptide" evidence="2">
    <location>
        <begin position="1"/>
        <end position="21"/>
    </location>
</feature>
<evidence type="ECO:0000313" key="4">
    <source>
        <dbReference type="EMBL" id="NIX75473.1"/>
    </source>
</evidence>
<sequence>MRLRFVTIGLSLVLGAGLSFAQTPPATDSAPAPSAQAPAATPAPAPVPPVSTTPPASASAPVPTEPAPASPAPQATPVPAPAAEVPPSSTPAPAASAPAPATPAEPQSPTTAQPAPTPAPASPAQPTPAPAQQTARSTLFPGAGDPTNVEEGVLVTKPTAVFSGTTTWDDGFKTLKNAFRKIEDELKKAGIAPAGRPVTVFAHTDDKGFRFEAMIPLASVPEGKTELTPEIKFGKTPEGKAFRFVHKDAYDEIDGTYETITAYLDAKDIESKDAFVEEYVSDLTDSADTNLEVNIYVQPK</sequence>
<accession>A0ABX0V6K8</accession>
<evidence type="ECO:0000313" key="5">
    <source>
        <dbReference type="Proteomes" id="UP000707352"/>
    </source>
</evidence>
<feature type="chain" id="PRO_5045500139" evidence="2">
    <location>
        <begin position="22"/>
        <end position="300"/>
    </location>
</feature>
<evidence type="ECO:0000256" key="1">
    <source>
        <dbReference type="SAM" id="MobiDB-lite"/>
    </source>
</evidence>
<dbReference type="InterPro" id="IPR029442">
    <property type="entry name" value="GyrI-like"/>
</dbReference>
<keyword evidence="5" id="KW-1185">Reference proteome</keyword>
<feature type="domain" description="AraC effector-binding" evidence="3">
    <location>
        <begin position="147"/>
        <end position="300"/>
    </location>
</feature>
<dbReference type="RefSeq" id="WP_167671357.1">
    <property type="nucleotide sequence ID" value="NZ_JAATJS010000001.1"/>
</dbReference>
<dbReference type="InterPro" id="IPR010499">
    <property type="entry name" value="AraC_E-bd"/>
</dbReference>
<gene>
    <name evidence="4" type="ORF">HB375_02455</name>
</gene>
<feature type="compositionally biased region" description="Low complexity" evidence="1">
    <location>
        <begin position="81"/>
        <end position="114"/>
    </location>
</feature>
<dbReference type="Proteomes" id="UP000707352">
    <property type="component" value="Unassembled WGS sequence"/>
</dbReference>
<dbReference type="PRINTS" id="PR01217">
    <property type="entry name" value="PRICHEXTENSN"/>
</dbReference>
<dbReference type="SMART" id="SM00871">
    <property type="entry name" value="AraC_E_bind"/>
    <property type="match status" value="1"/>
</dbReference>
<keyword evidence="2" id="KW-0732">Signal</keyword>
<feature type="compositionally biased region" description="Pro residues" evidence="1">
    <location>
        <begin position="63"/>
        <end position="80"/>
    </location>
</feature>
<feature type="compositionally biased region" description="Pro residues" evidence="1">
    <location>
        <begin position="115"/>
        <end position="129"/>
    </location>
</feature>
<feature type="compositionally biased region" description="Low complexity" evidence="1">
    <location>
        <begin position="53"/>
        <end position="62"/>
    </location>
</feature>
<dbReference type="Gene3D" id="3.20.80.10">
    <property type="entry name" value="Regulatory factor, effector binding domain"/>
    <property type="match status" value="1"/>
</dbReference>
<dbReference type="SUPFAM" id="SSF55136">
    <property type="entry name" value="Probable bacterial effector-binding domain"/>
    <property type="match status" value="1"/>
</dbReference>
<proteinExistence type="predicted"/>
<name>A0ABX0V6K8_9HYPH</name>
<protein>
    <submittedName>
        <fullName evidence="4">GyrI-like domain-containing protein</fullName>
    </submittedName>
</protein>
<evidence type="ECO:0000259" key="3">
    <source>
        <dbReference type="SMART" id="SM00871"/>
    </source>
</evidence>
<reference evidence="4 5" key="1">
    <citation type="submission" date="2020-03" db="EMBL/GenBank/DDBJ databases">
        <title>The genome sequence of Microvirga sp. c23x22.</title>
        <authorList>
            <person name="Zhang X."/>
        </authorList>
    </citation>
    <scope>NUCLEOTIDE SEQUENCE [LARGE SCALE GENOMIC DNA]</scope>
    <source>
        <strain evidence="5">c23x22</strain>
    </source>
</reference>
<dbReference type="Pfam" id="PF06445">
    <property type="entry name" value="GyrI-like"/>
    <property type="match status" value="1"/>
</dbReference>
<comment type="caution">
    <text evidence="4">The sequence shown here is derived from an EMBL/GenBank/DDBJ whole genome shotgun (WGS) entry which is preliminary data.</text>
</comment>
<dbReference type="EMBL" id="JAATJS010000001">
    <property type="protein sequence ID" value="NIX75473.1"/>
    <property type="molecule type" value="Genomic_DNA"/>
</dbReference>